<evidence type="ECO:0000313" key="3">
    <source>
        <dbReference type="Proteomes" id="UP001342314"/>
    </source>
</evidence>
<name>A0AAV5GQ93_9BASI</name>
<keyword evidence="3" id="KW-1185">Reference proteome</keyword>
<gene>
    <name evidence="2" type="ORF">Rhopal_007837-T1</name>
</gene>
<feature type="compositionally biased region" description="Basic and acidic residues" evidence="1">
    <location>
        <begin position="430"/>
        <end position="444"/>
    </location>
</feature>
<evidence type="ECO:0000256" key="1">
    <source>
        <dbReference type="SAM" id="MobiDB-lite"/>
    </source>
</evidence>
<dbReference type="Proteomes" id="UP001342314">
    <property type="component" value="Unassembled WGS sequence"/>
</dbReference>
<feature type="region of interest" description="Disordered" evidence="1">
    <location>
        <begin position="1"/>
        <end position="35"/>
    </location>
</feature>
<dbReference type="AlphaFoldDB" id="A0AAV5GQ93"/>
<reference evidence="2 3" key="1">
    <citation type="submission" date="2021-12" db="EMBL/GenBank/DDBJ databases">
        <title>High titer production of polyol ester of fatty acids by Rhodotorula paludigena BS15 towards product separation-free biomass refinery.</title>
        <authorList>
            <person name="Mano J."/>
            <person name="Ono H."/>
            <person name="Tanaka T."/>
            <person name="Naito K."/>
            <person name="Sushida H."/>
            <person name="Ike M."/>
            <person name="Tokuyasu K."/>
            <person name="Kitaoka M."/>
        </authorList>
    </citation>
    <scope>NUCLEOTIDE SEQUENCE [LARGE SCALE GENOMIC DNA]</scope>
    <source>
        <strain evidence="2 3">BS15</strain>
    </source>
</reference>
<feature type="compositionally biased region" description="Low complexity" evidence="1">
    <location>
        <begin position="20"/>
        <end position="35"/>
    </location>
</feature>
<feature type="region of interest" description="Disordered" evidence="1">
    <location>
        <begin position="425"/>
        <end position="445"/>
    </location>
</feature>
<sequence>MSDLPSYAAATRPIPHDAPEPSTSTSRPPPYSSVTPSVSTLAGALVPLQPLHLHLSLLRHFHALQQRITSFPAPSRTTLFALLSPAARWRALLRLAAYQLATWLARVCTRDGSDGPGSAWERCVAALPVEAALAWYAWIAGPGGWRAYEEDVIRVWERELRKKTIAGEWELRDFPLQDVVDRLEGRLSLLVLRRGQELWRDKTDGADWDAVDMLLDDNSAMQIECPWCGTSHGTVSLAIGTLSPSSRLSGRDLTTAALVTQDIVEALKPLRAPVGRLSDALGSLDEVDGVLKEKTQLPLAVFLYVANDVARKGPLVPTVDIDFVWMTHMLEASRYRVHSSLATPSLASRHFSRLLQKWESAHRVPLSFLLSAQPAPRNPLRRLVPSSLRTAPAWSDGLERGPCEGATGPSAGGVVCVGGETGGVSGARAKGKDGEGLVEARGERDGEEGVWAVEGAEAHYQSILGADPSIPAQTAWSYYLHPRAYEPFRVVDGAQLGPERDEDDEARDERLVAEHAEKMRRLEL</sequence>
<accession>A0AAV5GQ93</accession>
<proteinExistence type="predicted"/>
<comment type="caution">
    <text evidence="2">The sequence shown here is derived from an EMBL/GenBank/DDBJ whole genome shotgun (WGS) entry which is preliminary data.</text>
</comment>
<protein>
    <submittedName>
        <fullName evidence="2">Uncharacterized protein</fullName>
    </submittedName>
</protein>
<evidence type="ECO:0000313" key="2">
    <source>
        <dbReference type="EMBL" id="GJN94745.1"/>
    </source>
</evidence>
<dbReference type="EMBL" id="BQKY01000018">
    <property type="protein sequence ID" value="GJN94745.1"/>
    <property type="molecule type" value="Genomic_DNA"/>
</dbReference>
<organism evidence="2 3">
    <name type="scientific">Rhodotorula paludigena</name>
    <dbReference type="NCBI Taxonomy" id="86838"/>
    <lineage>
        <taxon>Eukaryota</taxon>
        <taxon>Fungi</taxon>
        <taxon>Dikarya</taxon>
        <taxon>Basidiomycota</taxon>
        <taxon>Pucciniomycotina</taxon>
        <taxon>Microbotryomycetes</taxon>
        <taxon>Sporidiobolales</taxon>
        <taxon>Sporidiobolaceae</taxon>
        <taxon>Rhodotorula</taxon>
    </lineage>
</organism>